<dbReference type="RefSeq" id="WP_329527755.1">
    <property type="nucleotide sequence ID" value="NZ_JBHSKH010000023.1"/>
</dbReference>
<comment type="caution">
    <text evidence="1">The sequence shown here is derived from an EMBL/GenBank/DDBJ whole genome shotgun (WGS) entry which is preliminary data.</text>
</comment>
<dbReference type="EMBL" id="JBHTMM010000018">
    <property type="protein sequence ID" value="MFD1307485.1"/>
    <property type="molecule type" value="Genomic_DNA"/>
</dbReference>
<reference evidence="2" key="1">
    <citation type="journal article" date="2019" name="Int. J. Syst. Evol. Microbiol.">
        <title>The Global Catalogue of Microorganisms (GCM) 10K type strain sequencing project: providing services to taxonomists for standard genome sequencing and annotation.</title>
        <authorList>
            <consortium name="The Broad Institute Genomics Platform"/>
            <consortium name="The Broad Institute Genome Sequencing Center for Infectious Disease"/>
            <person name="Wu L."/>
            <person name="Ma J."/>
        </authorList>
    </citation>
    <scope>NUCLEOTIDE SEQUENCE [LARGE SCALE GENOMIC DNA]</scope>
    <source>
        <strain evidence="2">CGMCC 4.7020</strain>
    </source>
</reference>
<name>A0ABW3XDQ3_9ACTN</name>
<organism evidence="1 2">
    <name type="scientific">Streptomyces kaempferi</name>
    <dbReference type="NCBI Taxonomy" id="333725"/>
    <lineage>
        <taxon>Bacteria</taxon>
        <taxon>Bacillati</taxon>
        <taxon>Actinomycetota</taxon>
        <taxon>Actinomycetes</taxon>
        <taxon>Kitasatosporales</taxon>
        <taxon>Streptomycetaceae</taxon>
        <taxon>Streptomyces</taxon>
    </lineage>
</organism>
<protein>
    <submittedName>
        <fullName evidence="1">Uncharacterized protein</fullName>
    </submittedName>
</protein>
<keyword evidence="2" id="KW-1185">Reference proteome</keyword>
<dbReference type="Proteomes" id="UP001597058">
    <property type="component" value="Unassembled WGS sequence"/>
</dbReference>
<evidence type="ECO:0000313" key="2">
    <source>
        <dbReference type="Proteomes" id="UP001597058"/>
    </source>
</evidence>
<gene>
    <name evidence="1" type="ORF">ACFQ5X_16720</name>
</gene>
<sequence length="84" mass="9059">MHRGTAAREAGRGRFAARRLSARWALCPWATGYELAQAVGAQETRVGLGRPNVAGRWTVLCGDRDTERESAGIHAAVLVANGHY</sequence>
<accession>A0ABW3XDQ3</accession>
<proteinExistence type="predicted"/>
<evidence type="ECO:0000313" key="1">
    <source>
        <dbReference type="EMBL" id="MFD1307485.1"/>
    </source>
</evidence>